<dbReference type="Pfam" id="PF02632">
    <property type="entry name" value="BioY"/>
    <property type="match status" value="1"/>
</dbReference>
<protein>
    <recommendedName>
        <fullName evidence="2">Biotin transporter</fullName>
    </recommendedName>
</protein>
<reference evidence="4" key="1">
    <citation type="submission" date="2022-10" db="EMBL/GenBank/DDBJ databases">
        <title>Whole genome sequencing of three plant growth promoting bacteria isolated from Vachellia tortilis subsp. raddiana in Morocco.</title>
        <authorList>
            <person name="Hnini M."/>
            <person name="Zouagui R."/>
            <person name="Zouagui H."/>
            <person name="Chemao Elfihri M.-W."/>
            <person name="Ibrahimi A."/>
            <person name="Sbabou L."/>
            <person name="Aurag J."/>
        </authorList>
    </citation>
    <scope>NUCLEOTIDE SEQUENCE</scope>
    <source>
        <strain evidence="4">LMR678</strain>
    </source>
</reference>
<feature type="transmembrane region" description="Helical" evidence="3">
    <location>
        <begin position="56"/>
        <end position="78"/>
    </location>
</feature>
<evidence type="ECO:0000256" key="2">
    <source>
        <dbReference type="PIRNR" id="PIRNR016661"/>
    </source>
</evidence>
<keyword evidence="2" id="KW-1003">Cell membrane</keyword>
<proteinExistence type="inferred from homology"/>
<sequence>MSDLVSAHSPVFDPLRLDGKAWPLKALFVLAGTGFLAISSQISVPMVPVPITMQTFAITMIGVIYGWRLGVVTIMAWLTEALVGLPVLANGAGGVVHFAGPTAGYLASFPLIGGLAGWLAARGWTGDRVVLSFMAHFSANILCLVIGVAWLATLIGLEEAIMLGAAPFLLGAVLKSALAAAVLKAIQRSIRKPAGLF</sequence>
<feature type="transmembrane region" description="Helical" evidence="3">
    <location>
        <begin position="22"/>
        <end position="44"/>
    </location>
</feature>
<dbReference type="Proteomes" id="UP001079430">
    <property type="component" value="Unassembled WGS sequence"/>
</dbReference>
<gene>
    <name evidence="4" type="ORF">O3W52_08065</name>
</gene>
<evidence type="ECO:0000313" key="5">
    <source>
        <dbReference type="Proteomes" id="UP001079430"/>
    </source>
</evidence>
<comment type="similarity">
    <text evidence="1 2">Belongs to the BioY family.</text>
</comment>
<keyword evidence="2 3" id="KW-0472">Membrane</keyword>
<keyword evidence="5" id="KW-1185">Reference proteome</keyword>
<keyword evidence="3" id="KW-1133">Transmembrane helix</keyword>
<dbReference type="RefSeq" id="WP_269277303.1">
    <property type="nucleotide sequence ID" value="NZ_JAPVOI010000004.1"/>
</dbReference>
<comment type="subcellular location">
    <subcellularLocation>
        <location evidence="2">Cell membrane</location>
        <topology evidence="2">Multi-pass membrane protein</topology>
    </subcellularLocation>
</comment>
<dbReference type="EMBL" id="JAPVOI010000004">
    <property type="protein sequence ID" value="MCZ4090023.1"/>
    <property type="molecule type" value="Genomic_DNA"/>
</dbReference>
<evidence type="ECO:0000256" key="3">
    <source>
        <dbReference type="SAM" id="Phobius"/>
    </source>
</evidence>
<keyword evidence="3" id="KW-0812">Transmembrane</keyword>
<name>A0ABT4KDI3_9HYPH</name>
<dbReference type="Gene3D" id="1.10.1760.20">
    <property type="match status" value="1"/>
</dbReference>
<feature type="transmembrane region" description="Helical" evidence="3">
    <location>
        <begin position="161"/>
        <end position="183"/>
    </location>
</feature>
<organism evidence="4 5">
    <name type="scientific">Sinorhizobium psoraleae</name>
    <dbReference type="NCBI Taxonomy" id="520838"/>
    <lineage>
        <taxon>Bacteria</taxon>
        <taxon>Pseudomonadati</taxon>
        <taxon>Pseudomonadota</taxon>
        <taxon>Alphaproteobacteria</taxon>
        <taxon>Hyphomicrobiales</taxon>
        <taxon>Rhizobiaceae</taxon>
        <taxon>Sinorhizobium/Ensifer group</taxon>
        <taxon>Sinorhizobium</taxon>
    </lineage>
</organism>
<accession>A0ABT4KDI3</accession>
<evidence type="ECO:0000313" key="4">
    <source>
        <dbReference type="EMBL" id="MCZ4090023.1"/>
    </source>
</evidence>
<feature type="transmembrane region" description="Helical" evidence="3">
    <location>
        <begin position="98"/>
        <end position="121"/>
    </location>
</feature>
<keyword evidence="2" id="KW-0813">Transport</keyword>
<dbReference type="InterPro" id="IPR003784">
    <property type="entry name" value="BioY"/>
</dbReference>
<evidence type="ECO:0000256" key="1">
    <source>
        <dbReference type="ARBA" id="ARBA00010692"/>
    </source>
</evidence>
<comment type="caution">
    <text evidence="4">The sequence shown here is derived from an EMBL/GenBank/DDBJ whole genome shotgun (WGS) entry which is preliminary data.</text>
</comment>
<dbReference type="PIRSF" id="PIRSF016661">
    <property type="entry name" value="BioY"/>
    <property type="match status" value="1"/>
</dbReference>
<feature type="transmembrane region" description="Helical" evidence="3">
    <location>
        <begin position="133"/>
        <end position="155"/>
    </location>
</feature>
<dbReference type="PANTHER" id="PTHR34295:SF1">
    <property type="entry name" value="BIOTIN TRANSPORTER BIOY"/>
    <property type="match status" value="1"/>
</dbReference>
<dbReference type="PANTHER" id="PTHR34295">
    <property type="entry name" value="BIOTIN TRANSPORTER BIOY"/>
    <property type="match status" value="1"/>
</dbReference>